<evidence type="ECO:0000256" key="2">
    <source>
        <dbReference type="ARBA" id="ARBA00023125"/>
    </source>
</evidence>
<accession>A0ABS6FCJ1</accession>
<keyword evidence="1" id="KW-0815">Transposition</keyword>
<evidence type="ECO:0000259" key="4">
    <source>
        <dbReference type="Pfam" id="PF01609"/>
    </source>
</evidence>
<dbReference type="Pfam" id="PF01609">
    <property type="entry name" value="DDE_Tnp_1"/>
    <property type="match status" value="1"/>
</dbReference>
<keyword evidence="6" id="KW-1185">Reference proteome</keyword>
<gene>
    <name evidence="5" type="ORF">KQI82_10675</name>
</gene>
<dbReference type="PANTHER" id="PTHR33258:SF1">
    <property type="entry name" value="TRANSPOSASE INSL FOR INSERTION SEQUENCE ELEMENT IS186A-RELATED"/>
    <property type="match status" value="1"/>
</dbReference>
<dbReference type="PANTHER" id="PTHR33258">
    <property type="entry name" value="TRANSPOSASE INSL FOR INSERTION SEQUENCE ELEMENT IS186A-RELATED"/>
    <property type="match status" value="1"/>
</dbReference>
<keyword evidence="2" id="KW-0238">DNA-binding</keyword>
<dbReference type="Proteomes" id="UP000787672">
    <property type="component" value="Unassembled WGS sequence"/>
</dbReference>
<dbReference type="InterPro" id="IPR047952">
    <property type="entry name" value="Transpos_IS4"/>
</dbReference>
<evidence type="ECO:0000313" key="5">
    <source>
        <dbReference type="EMBL" id="MBU5627371.1"/>
    </source>
</evidence>
<dbReference type="NCBIfam" id="NF033592">
    <property type="entry name" value="transpos_IS4_1"/>
    <property type="match status" value="1"/>
</dbReference>
<proteinExistence type="predicted"/>
<feature type="domain" description="Transposase IS4-like" evidence="4">
    <location>
        <begin position="100"/>
        <end position="351"/>
    </location>
</feature>
<organism evidence="5 6">
    <name type="scientific">Dysosmobacter acutus</name>
    <dbReference type="NCBI Taxonomy" id="2841504"/>
    <lineage>
        <taxon>Bacteria</taxon>
        <taxon>Bacillati</taxon>
        <taxon>Bacillota</taxon>
        <taxon>Clostridia</taxon>
        <taxon>Eubacteriales</taxon>
        <taxon>Oscillospiraceae</taxon>
        <taxon>Dysosmobacter</taxon>
    </lineage>
</organism>
<sequence>MAYPEIVSSDLDEVINHVLKNSTFAALDKPARSRKVSRADIIKALLFMQGGSLQKELHELGLNISASAFVQRRRQIPSELLGDILTELHARYDTPKTYLGYRVLAVDGTAVNIARNPESRCFVCNPSAPQGYCQLHATPMYDILNKSYRACVIQPQPQQDEIGALDALLAWHDFEEKTLLVADRAFSSYNLFAAIQQKPNADFLIRVKQGRGAMREVATLPMRELDTEISFTITTTQTKEDKEKGYIFLQTRKRKDRVYSQNTRAGRWDFPSPYPMKLRIVRVLLDTGEYETLATSLPPSVTAQQIKALYAARWGIETAYRELKYHYGLVNLHGRSEEFARQEIYASMIIASLCSRIISQAVVKQHTGAAYLYNVNQKMAAYLCKKFFRTPGADGEQLLRDIARYTEPVRPGRQDERKLRPKSFVGFLYRVAA</sequence>
<dbReference type="InterPro" id="IPR002559">
    <property type="entry name" value="Transposase_11"/>
</dbReference>
<keyword evidence="3" id="KW-0233">DNA recombination</keyword>
<evidence type="ECO:0000256" key="3">
    <source>
        <dbReference type="ARBA" id="ARBA00023172"/>
    </source>
</evidence>
<reference evidence="5 6" key="1">
    <citation type="submission" date="2021-06" db="EMBL/GenBank/DDBJ databases">
        <authorList>
            <person name="Sun Q."/>
            <person name="Li D."/>
        </authorList>
    </citation>
    <scope>NUCLEOTIDE SEQUENCE [LARGE SCALE GENOMIC DNA]</scope>
    <source>
        <strain evidence="5 6">MSJ-2</strain>
    </source>
</reference>
<dbReference type="RefSeq" id="WP_216632740.1">
    <property type="nucleotide sequence ID" value="NZ_JAHLQN010000001.1"/>
</dbReference>
<name>A0ABS6FCJ1_9FIRM</name>
<comment type="caution">
    <text evidence="5">The sequence shown here is derived from an EMBL/GenBank/DDBJ whole genome shotgun (WGS) entry which is preliminary data.</text>
</comment>
<dbReference type="EMBL" id="JAHLQN010000001">
    <property type="protein sequence ID" value="MBU5627371.1"/>
    <property type="molecule type" value="Genomic_DNA"/>
</dbReference>
<protein>
    <submittedName>
        <fullName evidence="5">IS4 family transposase</fullName>
    </submittedName>
</protein>
<evidence type="ECO:0000256" key="1">
    <source>
        <dbReference type="ARBA" id="ARBA00022578"/>
    </source>
</evidence>
<evidence type="ECO:0000313" key="6">
    <source>
        <dbReference type="Proteomes" id="UP000787672"/>
    </source>
</evidence>